<dbReference type="Proteomes" id="UP000326198">
    <property type="component" value="Unassembled WGS sequence"/>
</dbReference>
<reference evidence="1 2" key="1">
    <citation type="submission" date="2019-04" db="EMBL/GenBank/DDBJ databases">
        <title>Friends and foes A comparative genomics studyof 23 Aspergillus species from section Flavi.</title>
        <authorList>
            <consortium name="DOE Joint Genome Institute"/>
            <person name="Kjaerbolling I."/>
            <person name="Vesth T."/>
            <person name="Frisvad J.C."/>
            <person name="Nybo J.L."/>
            <person name="Theobald S."/>
            <person name="Kildgaard S."/>
            <person name="Isbrandt T."/>
            <person name="Kuo A."/>
            <person name="Sato A."/>
            <person name="Lyhne E.K."/>
            <person name="Kogle M.E."/>
            <person name="Wiebenga A."/>
            <person name="Kun R.S."/>
            <person name="Lubbers R.J."/>
            <person name="Makela M.R."/>
            <person name="Barry K."/>
            <person name="Chovatia M."/>
            <person name="Clum A."/>
            <person name="Daum C."/>
            <person name="Haridas S."/>
            <person name="He G."/>
            <person name="LaButti K."/>
            <person name="Lipzen A."/>
            <person name="Mondo S."/>
            <person name="Riley R."/>
            <person name="Salamov A."/>
            <person name="Simmons B.A."/>
            <person name="Magnuson J.K."/>
            <person name="Henrissat B."/>
            <person name="Mortensen U.H."/>
            <person name="Larsen T.O."/>
            <person name="Devries R.P."/>
            <person name="Grigoriev I.V."/>
            <person name="Machida M."/>
            <person name="Baker S.E."/>
            <person name="Andersen M.R."/>
        </authorList>
    </citation>
    <scope>NUCLEOTIDE SEQUENCE [LARGE SCALE GENOMIC DNA]</scope>
    <source>
        <strain evidence="1 2">IBT 29228</strain>
    </source>
</reference>
<organism evidence="1 2">
    <name type="scientific">Aspergillus bertholletiae</name>
    <dbReference type="NCBI Taxonomy" id="1226010"/>
    <lineage>
        <taxon>Eukaryota</taxon>
        <taxon>Fungi</taxon>
        <taxon>Dikarya</taxon>
        <taxon>Ascomycota</taxon>
        <taxon>Pezizomycotina</taxon>
        <taxon>Eurotiomycetes</taxon>
        <taxon>Eurotiomycetidae</taxon>
        <taxon>Eurotiales</taxon>
        <taxon>Aspergillaceae</taxon>
        <taxon>Aspergillus</taxon>
        <taxon>Aspergillus subgen. Circumdati</taxon>
    </lineage>
</organism>
<evidence type="ECO:0000313" key="1">
    <source>
        <dbReference type="EMBL" id="KAE8376739.1"/>
    </source>
</evidence>
<proteinExistence type="predicted"/>
<keyword evidence="2" id="KW-1185">Reference proteome</keyword>
<evidence type="ECO:0000313" key="2">
    <source>
        <dbReference type="Proteomes" id="UP000326198"/>
    </source>
</evidence>
<dbReference type="EMBL" id="ML736235">
    <property type="protein sequence ID" value="KAE8376739.1"/>
    <property type="molecule type" value="Genomic_DNA"/>
</dbReference>
<name>A0A5N7B608_9EURO</name>
<accession>A0A5N7B608</accession>
<gene>
    <name evidence="1" type="ORF">BDV26DRAFT_265094</name>
</gene>
<sequence length="70" mass="7705">MIIAGNEIGSTTHFLYDAATRVSGYFMGYAAPRGKGKKSEIRTTAKRIWGKCLTQFPGIEESPPRQLLVS</sequence>
<dbReference type="AlphaFoldDB" id="A0A5N7B608"/>
<protein>
    <submittedName>
        <fullName evidence="1">Uncharacterized protein</fullName>
    </submittedName>
</protein>